<dbReference type="Proteomes" id="UP000570595">
    <property type="component" value="Unassembled WGS sequence"/>
</dbReference>
<feature type="transmembrane region" description="Helical" evidence="5">
    <location>
        <begin position="184"/>
        <end position="208"/>
    </location>
</feature>
<name>A0A7J6M8V6_PEROL</name>
<feature type="domain" description="Amino acid transporter transmembrane" evidence="6">
    <location>
        <begin position="45"/>
        <end position="431"/>
    </location>
</feature>
<evidence type="ECO:0000313" key="7">
    <source>
        <dbReference type="EMBL" id="KAF4667944.1"/>
    </source>
</evidence>
<evidence type="ECO:0000256" key="1">
    <source>
        <dbReference type="ARBA" id="ARBA00004141"/>
    </source>
</evidence>
<evidence type="ECO:0000313" key="8">
    <source>
        <dbReference type="Proteomes" id="UP000570595"/>
    </source>
</evidence>
<feature type="transmembrane region" description="Helical" evidence="5">
    <location>
        <begin position="611"/>
        <end position="633"/>
    </location>
</feature>
<feature type="transmembrane region" description="Helical" evidence="5">
    <location>
        <begin position="930"/>
        <end position="950"/>
    </location>
</feature>
<sequence>MTITEGESAKVELKRIHHLPEVEVKSFDDISKEEVDPSAHHGKCSDIRGVFSIVLSAIGMGVVMLPTVFASCGWVGGAFVLTLGVLFAGFAVSKLYMGIALTPKEKGHVYTYEDLGRACYGKWGRALTALIVHVTMSGICASLLVLLGENTTKLVPSISQRIWIVIWAVFFIPFTFLRTMHEVSYVAAIGMVSILTLFAVVSANGLMVGITSDEPIVYDIFVPDFIEIATNFGVCILSFNVTNSVATLVRDMAKPTHFVAVSRWAYGIIFTVYFGIGVCGYFGYGRSLRDHPIMDSIVPPNEPVSGAWAYVTLIAIVMSSVPHYVVLLLPIASSLEYVLNIDVDDNSRKAGIKRFLARLACIIFTTIIAVSVPNISSLLDILGSFTMVFMVAMMPCIYYMRMQQTVLGSFKAYVKAHKVETCFIFAVLTWCVPMIAVGSYGAIKNFEMAKGSASADSFKGVVTDYSSLHVGRCSDIRAVLSLALSAVGLGVVMLPTVFASCGWVGGAFVLTLGVLFAGFAVSKLYMGIALTPKGPIYTYEDLGKACFGTVGRVFTGLVVHVTMAGACASLLVILGGNTAKLLPVLSDRVWITLWGVFFVPFTFLRTMHEVSYVAAIGMVSILGLFLVISANGIHHKVVSETPIEYSVFEPNVLRLATSFGVCVLSFNVTNSVATLVRDMAKPTHFVAVSRWAYVLIYTVYISIGICGYLGYGRSLRDHTILDELVPQNMFKADVWAYVTLVAIVCSSVPHYQVIILPIMASAEYVCKVDVNDDRLPAHIKRFAVRVTIILFTVFIAVLVPNLSSLLDILGSFTMVLMVAVMPCVYYCRIQQLRQRSLRKYVSSHRVEFFLVALVLVWCLPMIVIGTGHSLIRRINIELQSSSTPQFGGLKPPVHIHSLGDCHPVIMAALGGPAISSCLGVVMLPTVFASCGWLGGVLVITLGALFASFALTRQYLGIALTPPSKGPVYTYEDLGGVCFGKAGWIFTAMVVHLTMSGLCASLLVLLGENTTKLVPSISQRIWIVIWAVFFIPFTFLRTMHEVSYVAAIGMVSILTLFAVVSANGLMVGLTTHEEIAYDIFVTDVTRLATNFGVCILAYNTTNSAATLVRDMAKPKHFVRVSRVAYVIIYAM</sequence>
<dbReference type="Gene3D" id="1.20.1740.10">
    <property type="entry name" value="Amino acid/polyamine transporter I"/>
    <property type="match status" value="1"/>
</dbReference>
<evidence type="ECO:0000259" key="6">
    <source>
        <dbReference type="Pfam" id="PF01490"/>
    </source>
</evidence>
<comment type="subcellular location">
    <subcellularLocation>
        <location evidence="1">Membrane</location>
        <topology evidence="1">Multi-pass membrane protein</topology>
    </subcellularLocation>
</comment>
<feature type="transmembrane region" description="Helical" evidence="5">
    <location>
        <begin position="307"/>
        <end position="329"/>
    </location>
</feature>
<dbReference type="InterPro" id="IPR013057">
    <property type="entry name" value="AA_transpt_TM"/>
</dbReference>
<dbReference type="EMBL" id="JABAHT010000045">
    <property type="protein sequence ID" value="KAF4667944.1"/>
    <property type="molecule type" value="Genomic_DNA"/>
</dbReference>
<dbReference type="AlphaFoldDB" id="A0A7J6M8V6"/>
<feature type="transmembrane region" description="Helical" evidence="5">
    <location>
        <begin position="553"/>
        <end position="576"/>
    </location>
</feature>
<feature type="transmembrane region" description="Helical" evidence="5">
    <location>
        <begin position="734"/>
        <end position="761"/>
    </location>
</feature>
<evidence type="ECO:0000256" key="4">
    <source>
        <dbReference type="ARBA" id="ARBA00023136"/>
    </source>
</evidence>
<feature type="transmembrane region" description="Helical" evidence="5">
    <location>
        <begin position="1041"/>
        <end position="1061"/>
    </location>
</feature>
<feature type="transmembrane region" description="Helical" evidence="5">
    <location>
        <begin position="261"/>
        <end position="284"/>
    </location>
</feature>
<evidence type="ECO:0000256" key="5">
    <source>
        <dbReference type="SAM" id="Phobius"/>
    </source>
</evidence>
<feature type="domain" description="Amino acid transporter transmembrane" evidence="6">
    <location>
        <begin position="919"/>
        <end position="1129"/>
    </location>
</feature>
<dbReference type="Pfam" id="PF01490">
    <property type="entry name" value="Aa_trans"/>
    <property type="match status" value="3"/>
</dbReference>
<keyword evidence="4 5" id="KW-0472">Membrane</keyword>
<evidence type="ECO:0000256" key="2">
    <source>
        <dbReference type="ARBA" id="ARBA00022692"/>
    </source>
</evidence>
<feature type="transmembrane region" description="Helical" evidence="5">
    <location>
        <begin position="782"/>
        <end position="802"/>
    </location>
</feature>
<comment type="caution">
    <text evidence="7">The sequence shown here is derived from an EMBL/GenBank/DDBJ whole genome shotgun (WGS) entry which is preliminary data.</text>
</comment>
<dbReference type="GO" id="GO:0015179">
    <property type="term" value="F:L-amino acid transmembrane transporter activity"/>
    <property type="evidence" value="ECO:0007669"/>
    <property type="project" value="TreeGrafter"/>
</dbReference>
<dbReference type="OrthoDB" id="40134at2759"/>
<feature type="transmembrane region" description="Helical" evidence="5">
    <location>
        <begin position="848"/>
        <end position="871"/>
    </location>
</feature>
<feature type="transmembrane region" description="Helical" evidence="5">
    <location>
        <begin position="421"/>
        <end position="443"/>
    </location>
</feature>
<organism evidence="7 8">
    <name type="scientific">Perkinsus olseni</name>
    <name type="common">Perkinsus atlanticus</name>
    <dbReference type="NCBI Taxonomy" id="32597"/>
    <lineage>
        <taxon>Eukaryota</taxon>
        <taxon>Sar</taxon>
        <taxon>Alveolata</taxon>
        <taxon>Perkinsozoa</taxon>
        <taxon>Perkinsea</taxon>
        <taxon>Perkinsida</taxon>
        <taxon>Perkinsidae</taxon>
        <taxon>Perkinsus</taxon>
    </lineage>
</organism>
<gene>
    <name evidence="7" type="ORF">FOZ61_007396</name>
</gene>
<feature type="transmembrane region" description="Helical" evidence="5">
    <location>
        <begin position="355"/>
        <end position="375"/>
    </location>
</feature>
<reference evidence="7 8" key="1">
    <citation type="submission" date="2020-04" db="EMBL/GenBank/DDBJ databases">
        <title>Perkinsus olseni comparative genomics.</title>
        <authorList>
            <person name="Bogema D.R."/>
        </authorList>
    </citation>
    <scope>NUCLEOTIDE SEQUENCE [LARGE SCALE GENOMIC DNA]</scope>
    <source>
        <strain evidence="7">ATCC PRA-179</strain>
    </source>
</reference>
<feature type="transmembrane region" description="Helical" evidence="5">
    <location>
        <begin position="653"/>
        <end position="676"/>
    </location>
</feature>
<keyword evidence="2 5" id="KW-0812">Transmembrane</keyword>
<feature type="transmembrane region" description="Helical" evidence="5">
    <location>
        <begin position="75"/>
        <end position="96"/>
    </location>
</feature>
<accession>A0A7J6M8V6</accession>
<dbReference type="PANTHER" id="PTHR22950">
    <property type="entry name" value="AMINO ACID TRANSPORTER"/>
    <property type="match status" value="1"/>
</dbReference>
<feature type="transmembrane region" description="Helical" evidence="5">
    <location>
        <begin position="983"/>
        <end position="1004"/>
    </location>
</feature>
<feature type="transmembrane region" description="Helical" evidence="5">
    <location>
        <begin position="127"/>
        <end position="148"/>
    </location>
</feature>
<feature type="transmembrane region" description="Helical" evidence="5">
    <location>
        <begin position="904"/>
        <end position="923"/>
    </location>
</feature>
<feature type="transmembrane region" description="Helical" evidence="5">
    <location>
        <begin position="688"/>
        <end position="711"/>
    </location>
</feature>
<feature type="transmembrane region" description="Helical" evidence="5">
    <location>
        <begin position="160"/>
        <end position="177"/>
    </location>
</feature>
<protein>
    <recommendedName>
        <fullName evidence="6">Amino acid transporter transmembrane domain-containing protein</fullName>
    </recommendedName>
</protein>
<dbReference type="PANTHER" id="PTHR22950:SF349">
    <property type="entry name" value="AMINO ACID TRANSPORTER TRANSMEMBRANE DOMAIN-CONTAINING PROTEIN"/>
    <property type="match status" value="1"/>
</dbReference>
<feature type="domain" description="Amino acid transporter transmembrane" evidence="6">
    <location>
        <begin position="476"/>
        <end position="857"/>
    </location>
</feature>
<feature type="transmembrane region" description="Helical" evidence="5">
    <location>
        <begin position="588"/>
        <end position="604"/>
    </location>
</feature>
<feature type="transmembrane region" description="Helical" evidence="5">
    <location>
        <begin position="808"/>
        <end position="827"/>
    </location>
</feature>
<feature type="transmembrane region" description="Helical" evidence="5">
    <location>
        <begin position="1016"/>
        <end position="1035"/>
    </location>
</feature>
<feature type="transmembrane region" description="Helical" evidence="5">
    <location>
        <begin position="381"/>
        <end position="400"/>
    </location>
</feature>
<feature type="transmembrane region" description="Helical" evidence="5">
    <location>
        <begin position="497"/>
        <end position="521"/>
    </location>
</feature>
<proteinExistence type="predicted"/>
<feature type="transmembrane region" description="Helical" evidence="5">
    <location>
        <begin position="228"/>
        <end position="249"/>
    </location>
</feature>
<keyword evidence="3 5" id="KW-1133">Transmembrane helix</keyword>
<feature type="transmembrane region" description="Helical" evidence="5">
    <location>
        <begin position="50"/>
        <end position="69"/>
    </location>
</feature>
<evidence type="ECO:0000256" key="3">
    <source>
        <dbReference type="ARBA" id="ARBA00022989"/>
    </source>
</evidence>
<dbReference type="GO" id="GO:0005774">
    <property type="term" value="C:vacuolar membrane"/>
    <property type="evidence" value="ECO:0007669"/>
    <property type="project" value="TreeGrafter"/>
</dbReference>